<name>A0A5M6D8W4_9BACT</name>
<dbReference type="Pfam" id="PF01965">
    <property type="entry name" value="DJ-1_PfpI"/>
    <property type="match status" value="1"/>
</dbReference>
<dbReference type="Gene3D" id="3.40.50.880">
    <property type="match status" value="1"/>
</dbReference>
<evidence type="ECO:0000313" key="3">
    <source>
        <dbReference type="EMBL" id="KAA5543974.1"/>
    </source>
</evidence>
<dbReference type="PANTHER" id="PTHR42733">
    <property type="entry name" value="DJ-1 PROTEIN"/>
    <property type="match status" value="1"/>
</dbReference>
<sequence length="85" mass="9262">MYLLILFSLNYFFPLVNNTLVTPGGQAPEYLRLNKRFLNMVRHFAEADKPIAGICPTAQILTAAGVVKGRSVSAYLAVTAAGVEF</sequence>
<dbReference type="InterPro" id="IPR002818">
    <property type="entry name" value="DJ-1/PfpI"/>
</dbReference>
<evidence type="ECO:0000313" key="4">
    <source>
        <dbReference type="Proteomes" id="UP000323426"/>
    </source>
</evidence>
<dbReference type="AlphaFoldDB" id="A0A5M6D8W4"/>
<gene>
    <name evidence="3" type="ORF">F0145_15455</name>
</gene>
<dbReference type="InterPro" id="IPR029062">
    <property type="entry name" value="Class_I_gatase-like"/>
</dbReference>
<dbReference type="Proteomes" id="UP000323426">
    <property type="component" value="Unassembled WGS sequence"/>
</dbReference>
<comment type="caution">
    <text evidence="3">The sequence shown here is derived from an EMBL/GenBank/DDBJ whole genome shotgun (WGS) entry which is preliminary data.</text>
</comment>
<accession>A0A5M6D8W4</accession>
<evidence type="ECO:0000256" key="1">
    <source>
        <dbReference type="ARBA" id="ARBA00008542"/>
    </source>
</evidence>
<dbReference type="InterPro" id="IPR006286">
    <property type="entry name" value="C56_PfpI-like"/>
</dbReference>
<reference evidence="3 4" key="1">
    <citation type="submission" date="2019-09" db="EMBL/GenBank/DDBJ databases">
        <title>Genome sequence and assembly of Adhaeribacter sp.</title>
        <authorList>
            <person name="Chhetri G."/>
        </authorList>
    </citation>
    <scope>NUCLEOTIDE SEQUENCE [LARGE SCALE GENOMIC DNA]</scope>
    <source>
        <strain evidence="3 4">DK36</strain>
    </source>
</reference>
<protein>
    <recommendedName>
        <fullName evidence="2">DJ-1/PfpI domain-containing protein</fullName>
    </recommendedName>
</protein>
<comment type="similarity">
    <text evidence="1">Belongs to the peptidase C56 family.</text>
</comment>
<evidence type="ECO:0000259" key="2">
    <source>
        <dbReference type="Pfam" id="PF01965"/>
    </source>
</evidence>
<dbReference type="EMBL" id="VWSF01000012">
    <property type="protein sequence ID" value="KAA5543974.1"/>
    <property type="molecule type" value="Genomic_DNA"/>
</dbReference>
<dbReference type="PANTHER" id="PTHR42733:SF2">
    <property type="entry name" value="DJ-1_THIJ_PFPI FAMILY PROTEIN"/>
    <property type="match status" value="1"/>
</dbReference>
<feature type="domain" description="DJ-1/PfpI" evidence="2">
    <location>
        <begin position="18"/>
        <end position="79"/>
    </location>
</feature>
<organism evidence="3 4">
    <name type="scientific">Adhaeribacter rhizoryzae</name>
    <dbReference type="NCBI Taxonomy" id="2607907"/>
    <lineage>
        <taxon>Bacteria</taxon>
        <taxon>Pseudomonadati</taxon>
        <taxon>Bacteroidota</taxon>
        <taxon>Cytophagia</taxon>
        <taxon>Cytophagales</taxon>
        <taxon>Hymenobacteraceae</taxon>
        <taxon>Adhaeribacter</taxon>
    </lineage>
</organism>
<proteinExistence type="inferred from homology"/>
<dbReference type="SUPFAM" id="SSF52317">
    <property type="entry name" value="Class I glutamine amidotransferase-like"/>
    <property type="match status" value="1"/>
</dbReference>
<keyword evidence="4" id="KW-1185">Reference proteome</keyword>